<dbReference type="Proteomes" id="UP001233999">
    <property type="component" value="Unassembled WGS sequence"/>
</dbReference>
<gene>
    <name evidence="2" type="ORF">L9F63_011091</name>
</gene>
<feature type="compositionally biased region" description="Basic and acidic residues" evidence="1">
    <location>
        <begin position="49"/>
        <end position="63"/>
    </location>
</feature>
<feature type="region of interest" description="Disordered" evidence="1">
    <location>
        <begin position="44"/>
        <end position="63"/>
    </location>
</feature>
<dbReference type="AlphaFoldDB" id="A0AAD8EPE9"/>
<name>A0AAD8EPE9_DIPPU</name>
<feature type="non-terminal residue" evidence="2">
    <location>
        <position position="103"/>
    </location>
</feature>
<evidence type="ECO:0000313" key="2">
    <source>
        <dbReference type="EMBL" id="KAJ9598270.1"/>
    </source>
</evidence>
<reference evidence="2" key="1">
    <citation type="journal article" date="2023" name="IScience">
        <title>Live-bearing cockroach genome reveals convergent evolutionary mechanisms linked to viviparity in insects and beyond.</title>
        <authorList>
            <person name="Fouks B."/>
            <person name="Harrison M.C."/>
            <person name="Mikhailova A.A."/>
            <person name="Marchal E."/>
            <person name="English S."/>
            <person name="Carruthers M."/>
            <person name="Jennings E.C."/>
            <person name="Chiamaka E.L."/>
            <person name="Frigard R.A."/>
            <person name="Pippel M."/>
            <person name="Attardo G.M."/>
            <person name="Benoit J.B."/>
            <person name="Bornberg-Bauer E."/>
            <person name="Tobe S.S."/>
        </authorList>
    </citation>
    <scope>NUCLEOTIDE SEQUENCE</scope>
    <source>
        <strain evidence="2">Stay&amp;Tobe</strain>
    </source>
</reference>
<proteinExistence type="predicted"/>
<organism evidence="2 3">
    <name type="scientific">Diploptera punctata</name>
    <name type="common">Pacific beetle cockroach</name>
    <dbReference type="NCBI Taxonomy" id="6984"/>
    <lineage>
        <taxon>Eukaryota</taxon>
        <taxon>Metazoa</taxon>
        <taxon>Ecdysozoa</taxon>
        <taxon>Arthropoda</taxon>
        <taxon>Hexapoda</taxon>
        <taxon>Insecta</taxon>
        <taxon>Pterygota</taxon>
        <taxon>Neoptera</taxon>
        <taxon>Polyneoptera</taxon>
        <taxon>Dictyoptera</taxon>
        <taxon>Blattodea</taxon>
        <taxon>Blaberoidea</taxon>
        <taxon>Blaberidae</taxon>
        <taxon>Diplopterinae</taxon>
        <taxon>Diploptera</taxon>
    </lineage>
</organism>
<protein>
    <submittedName>
        <fullName evidence="2">Uncharacterized protein</fullName>
    </submittedName>
</protein>
<feature type="non-terminal residue" evidence="2">
    <location>
        <position position="1"/>
    </location>
</feature>
<keyword evidence="3" id="KW-1185">Reference proteome</keyword>
<sequence>EHIYIFVLVTVTHDDKIEKNKSRFIGIKIRKIYKPSHYCFSDPGISGTETEKTEPQVDKEKVTTPHEASKTFIKVPIPFISGFLGGQGTYHSNSVNMKMNKTF</sequence>
<evidence type="ECO:0000256" key="1">
    <source>
        <dbReference type="SAM" id="MobiDB-lite"/>
    </source>
</evidence>
<accession>A0AAD8EPE9</accession>
<reference evidence="2" key="2">
    <citation type="submission" date="2023-05" db="EMBL/GenBank/DDBJ databases">
        <authorList>
            <person name="Fouks B."/>
        </authorList>
    </citation>
    <scope>NUCLEOTIDE SEQUENCE</scope>
    <source>
        <strain evidence="2">Stay&amp;Tobe</strain>
        <tissue evidence="2">Testes</tissue>
    </source>
</reference>
<dbReference type="EMBL" id="JASPKZ010001233">
    <property type="protein sequence ID" value="KAJ9598270.1"/>
    <property type="molecule type" value="Genomic_DNA"/>
</dbReference>
<comment type="caution">
    <text evidence="2">The sequence shown here is derived from an EMBL/GenBank/DDBJ whole genome shotgun (WGS) entry which is preliminary data.</text>
</comment>
<evidence type="ECO:0000313" key="3">
    <source>
        <dbReference type="Proteomes" id="UP001233999"/>
    </source>
</evidence>